<dbReference type="InterPro" id="IPR041424">
    <property type="entry name" value="CinA_KH"/>
</dbReference>
<name>A0ABR8PFX4_9BACL</name>
<dbReference type="HAMAP" id="MF_00226_B">
    <property type="entry name" value="CinA_B"/>
    <property type="match status" value="1"/>
</dbReference>
<dbReference type="PIRSF" id="PIRSF006728">
    <property type="entry name" value="CinA"/>
    <property type="match status" value="1"/>
</dbReference>
<feature type="domain" description="MoaB/Mog" evidence="2">
    <location>
        <begin position="4"/>
        <end position="170"/>
    </location>
</feature>
<evidence type="ECO:0000259" key="2">
    <source>
        <dbReference type="SMART" id="SM00852"/>
    </source>
</evidence>
<dbReference type="InterPro" id="IPR050101">
    <property type="entry name" value="CinA"/>
</dbReference>
<dbReference type="InterPro" id="IPR008136">
    <property type="entry name" value="CinA_C"/>
</dbReference>
<organism evidence="3 4">
    <name type="scientific">Sporosarcina gallistercoris</name>
    <dbReference type="NCBI Taxonomy" id="2762245"/>
    <lineage>
        <taxon>Bacteria</taxon>
        <taxon>Bacillati</taxon>
        <taxon>Bacillota</taxon>
        <taxon>Bacilli</taxon>
        <taxon>Bacillales</taxon>
        <taxon>Caryophanaceae</taxon>
        <taxon>Sporosarcina</taxon>
    </lineage>
</organism>
<accession>A0ABR8PFX4</accession>
<dbReference type="NCBIfam" id="NF001813">
    <property type="entry name" value="PRK00549.1"/>
    <property type="match status" value="1"/>
</dbReference>
<proteinExistence type="inferred from homology"/>
<dbReference type="Gene3D" id="3.90.950.20">
    <property type="entry name" value="CinA-like"/>
    <property type="match status" value="1"/>
</dbReference>
<dbReference type="Pfam" id="PF18146">
    <property type="entry name" value="CinA_KH"/>
    <property type="match status" value="1"/>
</dbReference>
<gene>
    <name evidence="1" type="primary">cinA</name>
    <name evidence="3" type="ORF">H9659_01785</name>
</gene>
<dbReference type="PANTHER" id="PTHR13939">
    <property type="entry name" value="NICOTINAMIDE-NUCLEOTIDE AMIDOHYDROLASE PNCC"/>
    <property type="match status" value="1"/>
</dbReference>
<dbReference type="InterPro" id="IPR001453">
    <property type="entry name" value="MoaB/Mog_dom"/>
</dbReference>
<comment type="caution">
    <text evidence="3">The sequence shown here is derived from an EMBL/GenBank/DDBJ whole genome shotgun (WGS) entry which is preliminary data.</text>
</comment>
<dbReference type="NCBIfam" id="TIGR00199">
    <property type="entry name" value="PncC_domain"/>
    <property type="match status" value="1"/>
</dbReference>
<comment type="similarity">
    <text evidence="1">Belongs to the CinA family.</text>
</comment>
<dbReference type="NCBIfam" id="TIGR00177">
    <property type="entry name" value="molyb_syn"/>
    <property type="match status" value="1"/>
</dbReference>
<dbReference type="PANTHER" id="PTHR13939:SF0">
    <property type="entry name" value="NMN AMIDOHYDROLASE-LIKE PROTEIN YFAY"/>
    <property type="match status" value="1"/>
</dbReference>
<dbReference type="InterPro" id="IPR036653">
    <property type="entry name" value="CinA-like_C"/>
</dbReference>
<reference evidence="3 4" key="1">
    <citation type="submission" date="2020-08" db="EMBL/GenBank/DDBJ databases">
        <title>A Genomic Blueprint of the Chicken Gut Microbiome.</title>
        <authorList>
            <person name="Gilroy R."/>
            <person name="Ravi A."/>
            <person name="Getino M."/>
            <person name="Pursley I."/>
            <person name="Horton D.L."/>
            <person name="Alikhan N.-F."/>
            <person name="Baker D."/>
            <person name="Gharbi K."/>
            <person name="Hall N."/>
            <person name="Watson M."/>
            <person name="Adriaenssens E.M."/>
            <person name="Foster-Nyarko E."/>
            <person name="Jarju S."/>
            <person name="Secka A."/>
            <person name="Antonio M."/>
            <person name="Oren A."/>
            <person name="Chaudhuri R."/>
            <person name="La Ragione R.M."/>
            <person name="Hildebrand F."/>
            <person name="Pallen M.J."/>
        </authorList>
    </citation>
    <scope>NUCLEOTIDE SEQUENCE [LARGE SCALE GENOMIC DNA]</scope>
    <source>
        <strain evidence="3 4">Sa3CUA8</strain>
    </source>
</reference>
<sequence>MRAEIIAVGSELLLGQITNTNAKFISAELADIGVDVHYQTVVGDNPARLEEAIRIAEERADLIIFSGGLGPTKDDLTKETIARHIGVELESNNQALLSIQAYFKRTGRHMTENNKKQALVLEGSTVLENRFGMAPGMAISANERTYLLLPGPPHELEPMFRDEGIPYLQRLSGIQEIIVSTVVKFFGIGEAELEYKVQGLLASQTNPTIAPLASKDAVTLRVTAKARTAEDARQLIEPVLCELHNQVGEFIYGTDDDTLSSKAASLLTGAGLTISAAESLTAGLFTSLLAEEPGISASLKGGMTVYDIEAKTKQLGVDSQLLETYGTVSAECAEALAEKIRDRFQTDIGIGLTGVAGPDTHDGQPAGTIWIGLSYKKKTESYKLRLSGARNTNRLRAANFALYYLIRKLESEKS</sequence>
<dbReference type="NCBIfam" id="TIGR00200">
    <property type="entry name" value="cinA_nterm"/>
    <property type="match status" value="1"/>
</dbReference>
<dbReference type="Gene3D" id="3.30.70.2860">
    <property type="match status" value="1"/>
</dbReference>
<dbReference type="SUPFAM" id="SSF53218">
    <property type="entry name" value="Molybdenum cofactor biosynthesis proteins"/>
    <property type="match status" value="1"/>
</dbReference>
<dbReference type="InterPro" id="IPR036425">
    <property type="entry name" value="MoaB/Mog-like_dom_sf"/>
</dbReference>
<dbReference type="CDD" id="cd00885">
    <property type="entry name" value="cinA"/>
    <property type="match status" value="1"/>
</dbReference>
<dbReference type="EMBL" id="JACSQY010000001">
    <property type="protein sequence ID" value="MBD7907063.1"/>
    <property type="molecule type" value="Genomic_DNA"/>
</dbReference>
<dbReference type="SMART" id="SM00852">
    <property type="entry name" value="MoCF_biosynth"/>
    <property type="match status" value="1"/>
</dbReference>
<dbReference type="Gene3D" id="3.40.980.10">
    <property type="entry name" value="MoaB/Mog-like domain"/>
    <property type="match status" value="1"/>
</dbReference>
<dbReference type="InterPro" id="IPR008135">
    <property type="entry name" value="Competence-induced_CinA"/>
</dbReference>
<dbReference type="RefSeq" id="WP_191688186.1">
    <property type="nucleotide sequence ID" value="NZ_JACSQY010000001.1"/>
</dbReference>
<protein>
    <recommendedName>
        <fullName evidence="1">Putative competence-damage inducible protein</fullName>
    </recommendedName>
</protein>
<dbReference type="Proteomes" id="UP000659496">
    <property type="component" value="Unassembled WGS sequence"/>
</dbReference>
<evidence type="ECO:0000256" key="1">
    <source>
        <dbReference type="HAMAP-Rule" id="MF_00226"/>
    </source>
</evidence>
<dbReference type="SUPFAM" id="SSF142433">
    <property type="entry name" value="CinA-like"/>
    <property type="match status" value="1"/>
</dbReference>
<evidence type="ECO:0000313" key="3">
    <source>
        <dbReference type="EMBL" id="MBD7907063.1"/>
    </source>
</evidence>
<keyword evidence="4" id="KW-1185">Reference proteome</keyword>
<dbReference type="Pfam" id="PF00994">
    <property type="entry name" value="MoCF_biosynth"/>
    <property type="match status" value="1"/>
</dbReference>
<dbReference type="Pfam" id="PF02464">
    <property type="entry name" value="CinA"/>
    <property type="match status" value="1"/>
</dbReference>
<evidence type="ECO:0000313" key="4">
    <source>
        <dbReference type="Proteomes" id="UP000659496"/>
    </source>
</evidence>